<keyword evidence="4" id="KW-1185">Reference proteome</keyword>
<keyword evidence="2" id="KW-1133">Transmembrane helix</keyword>
<keyword evidence="2" id="KW-0812">Transmembrane</keyword>
<gene>
    <name evidence="3" type="ORF">ALEPTO_LOCUS10319</name>
</gene>
<evidence type="ECO:0000313" key="4">
    <source>
        <dbReference type="Proteomes" id="UP000789508"/>
    </source>
</evidence>
<dbReference type="Proteomes" id="UP000789508">
    <property type="component" value="Unassembled WGS sequence"/>
</dbReference>
<sequence length="267" mass="30470">MTKTCDQSLEIKDQTSNHLKPNPIVNPLEPGTQPEDNHFVQNLHVRFEVQSPSPQRCPSIQLEYHHLEIDIVTTLAELSQPQPQLQPASEAVAANPIDQLLQSINNLILVIGNNANQLQKAKVVKCLTFSSSNQDPLIWAGVYLVKKRCIYSANIAGLITASELLYIFIQMTILYYLPTKPLVCRTKVLTTRAGETVDDYYNELKRIYWKADLMEKYSQIDRICQFIDGLRQKLSYLKREGSNNEEISELKKVISKIEQNMKALIQN</sequence>
<dbReference type="AlphaFoldDB" id="A0A9N9H8A3"/>
<accession>A0A9N9H8A3</accession>
<evidence type="ECO:0000313" key="3">
    <source>
        <dbReference type="EMBL" id="CAG8660904.1"/>
    </source>
</evidence>
<dbReference type="OrthoDB" id="2444994at2759"/>
<evidence type="ECO:0000256" key="2">
    <source>
        <dbReference type="SAM" id="Phobius"/>
    </source>
</evidence>
<dbReference type="EMBL" id="CAJVPS010010883">
    <property type="protein sequence ID" value="CAG8660904.1"/>
    <property type="molecule type" value="Genomic_DNA"/>
</dbReference>
<comment type="caution">
    <text evidence="3">The sequence shown here is derived from an EMBL/GenBank/DDBJ whole genome shotgun (WGS) entry which is preliminary data.</text>
</comment>
<keyword evidence="2" id="KW-0472">Membrane</keyword>
<feature type="region of interest" description="Disordered" evidence="1">
    <location>
        <begin position="1"/>
        <end position="35"/>
    </location>
</feature>
<name>A0A9N9H8A3_9GLOM</name>
<evidence type="ECO:0000256" key="1">
    <source>
        <dbReference type="SAM" id="MobiDB-lite"/>
    </source>
</evidence>
<protein>
    <submittedName>
        <fullName evidence="3">355_t:CDS:1</fullName>
    </submittedName>
</protein>
<reference evidence="3" key="1">
    <citation type="submission" date="2021-06" db="EMBL/GenBank/DDBJ databases">
        <authorList>
            <person name="Kallberg Y."/>
            <person name="Tangrot J."/>
            <person name="Rosling A."/>
        </authorList>
    </citation>
    <scope>NUCLEOTIDE SEQUENCE</scope>
    <source>
        <strain evidence="3">FL130A</strain>
    </source>
</reference>
<feature type="transmembrane region" description="Helical" evidence="2">
    <location>
        <begin position="155"/>
        <end position="177"/>
    </location>
</feature>
<organism evidence="3 4">
    <name type="scientific">Ambispora leptoticha</name>
    <dbReference type="NCBI Taxonomy" id="144679"/>
    <lineage>
        <taxon>Eukaryota</taxon>
        <taxon>Fungi</taxon>
        <taxon>Fungi incertae sedis</taxon>
        <taxon>Mucoromycota</taxon>
        <taxon>Glomeromycotina</taxon>
        <taxon>Glomeromycetes</taxon>
        <taxon>Archaeosporales</taxon>
        <taxon>Ambisporaceae</taxon>
        <taxon>Ambispora</taxon>
    </lineage>
</organism>
<proteinExistence type="predicted"/>